<proteinExistence type="predicted"/>
<protein>
    <submittedName>
        <fullName evidence="2">Uncharacterized protein</fullName>
    </submittedName>
</protein>
<evidence type="ECO:0000256" key="1">
    <source>
        <dbReference type="SAM" id="MobiDB-lite"/>
    </source>
</evidence>
<sequence length="133" mass="15197">MSKHPNTARAPQRSRSRRRGDRGDANNIRISTNKYTRYGSASISTSIYNLTSILHKPDSHKLEQAMNKVLITENYVLINTRKQCTGHFRSLNSESLIFNCLTKIRITTKFSGHRAASTLTLRDLYKYHSVLGQ</sequence>
<reference evidence="2" key="1">
    <citation type="submission" date="2022-02" db="EMBL/GenBank/DDBJ databases">
        <authorList>
            <person name="King R."/>
        </authorList>
    </citation>
    <scope>NUCLEOTIDE SEQUENCE</scope>
</reference>
<dbReference type="AlphaFoldDB" id="A0A9P0N6Z6"/>
<gene>
    <name evidence="2" type="ORF">SPLIT_LOCUS9129</name>
</gene>
<keyword evidence="3" id="KW-1185">Reference proteome</keyword>
<organism evidence="2 3">
    <name type="scientific">Spodoptera littoralis</name>
    <name type="common">Egyptian cotton leafworm</name>
    <dbReference type="NCBI Taxonomy" id="7109"/>
    <lineage>
        <taxon>Eukaryota</taxon>
        <taxon>Metazoa</taxon>
        <taxon>Ecdysozoa</taxon>
        <taxon>Arthropoda</taxon>
        <taxon>Hexapoda</taxon>
        <taxon>Insecta</taxon>
        <taxon>Pterygota</taxon>
        <taxon>Neoptera</taxon>
        <taxon>Endopterygota</taxon>
        <taxon>Lepidoptera</taxon>
        <taxon>Glossata</taxon>
        <taxon>Ditrysia</taxon>
        <taxon>Noctuoidea</taxon>
        <taxon>Noctuidae</taxon>
        <taxon>Amphipyrinae</taxon>
        <taxon>Spodoptera</taxon>
    </lineage>
</organism>
<dbReference type="Proteomes" id="UP001153321">
    <property type="component" value="Chromosome 3"/>
</dbReference>
<evidence type="ECO:0000313" key="3">
    <source>
        <dbReference type="Proteomes" id="UP001153321"/>
    </source>
</evidence>
<name>A0A9P0N6Z6_SPOLI</name>
<feature type="region of interest" description="Disordered" evidence="1">
    <location>
        <begin position="1"/>
        <end position="27"/>
    </location>
</feature>
<accession>A0A9P0N6Z6</accession>
<evidence type="ECO:0000313" key="2">
    <source>
        <dbReference type="EMBL" id="CAH1643775.1"/>
    </source>
</evidence>
<dbReference type="EMBL" id="LR824534">
    <property type="protein sequence ID" value="CAH1643775.1"/>
    <property type="molecule type" value="Genomic_DNA"/>
</dbReference>